<dbReference type="InterPro" id="IPR003764">
    <property type="entry name" value="GlcNAc_6-P_deAcase"/>
</dbReference>
<dbReference type="InterPro" id="IPR011059">
    <property type="entry name" value="Metal-dep_hydrolase_composite"/>
</dbReference>
<gene>
    <name evidence="10" type="primary">nagA</name>
    <name evidence="10" type="ORF">C4F51_06145</name>
</gene>
<evidence type="ECO:0000256" key="8">
    <source>
        <dbReference type="PIRSR" id="PIRSR038994-3"/>
    </source>
</evidence>
<sequence length="381" mass="40495">MSTALINGVIFTGEHWLTDHAVIVDGQLITAVCHINEMPASVTEKIDLQQQRLLPGLIDTQVNGGGGVLFNDAPTVETLRIMGDAHRQYGTTGFLPTLISDDLEVVEKAIAAVAQAIEEEVPGVLGIHLEGPFLNPLRKGIHNAEKFRILDDDAARLLTSLANGKTLITLAPELTTPAMIRQLRATGAVVAGGHSAANYEETRLALDAGMNSFTHLFNAMTPLTSREPGMVGAALEDRDSWCGIIVDGYHAHPASLKVAVAAKTRGKMVLVTDAMPTVGAVEKSFVLNGETIYSKDGRCASAAGTLAGSDLDMLSAVRNTTRLLDIGIGEAARMASEYPAAMIGLQHTLGAIKKGYVASMILVDDQLNLLRSWINGKQNTN</sequence>
<feature type="active site" description="Proton donor/acceptor" evidence="6">
    <location>
        <position position="273"/>
    </location>
</feature>
<dbReference type="GO" id="GO:0046872">
    <property type="term" value="F:metal ion binding"/>
    <property type="evidence" value="ECO:0007669"/>
    <property type="project" value="UniProtKB-KW"/>
</dbReference>
<feature type="binding site" evidence="7">
    <location>
        <position position="141"/>
    </location>
    <ligand>
        <name>substrate</name>
    </ligand>
</feature>
<proteinExistence type="inferred from homology"/>
<dbReference type="PANTHER" id="PTHR11113">
    <property type="entry name" value="N-ACETYLGLUCOSAMINE-6-PHOSPHATE DEACETYLASE"/>
    <property type="match status" value="1"/>
</dbReference>
<feature type="binding site" evidence="8">
    <location>
        <position position="130"/>
    </location>
    <ligand>
        <name>Zn(2+)</name>
        <dbReference type="ChEBI" id="CHEBI:29105"/>
    </ligand>
</feature>
<evidence type="ECO:0000256" key="4">
    <source>
        <dbReference type="ARBA" id="ARBA00023277"/>
    </source>
</evidence>
<evidence type="ECO:0000313" key="10">
    <source>
        <dbReference type="EMBL" id="MBE8716770.1"/>
    </source>
</evidence>
<evidence type="ECO:0000256" key="6">
    <source>
        <dbReference type="PIRSR" id="PIRSR038994-1"/>
    </source>
</evidence>
<evidence type="ECO:0000256" key="1">
    <source>
        <dbReference type="ARBA" id="ARBA00010716"/>
    </source>
</evidence>
<evidence type="ECO:0000313" key="11">
    <source>
        <dbReference type="Proteomes" id="UP000652567"/>
    </source>
</evidence>
<evidence type="ECO:0000256" key="3">
    <source>
        <dbReference type="ARBA" id="ARBA00022801"/>
    </source>
</evidence>
<dbReference type="NCBIfam" id="TIGR00221">
    <property type="entry name" value="nagA"/>
    <property type="match status" value="1"/>
</dbReference>
<dbReference type="AlphaFoldDB" id="A0A928V0Y3"/>
<feature type="binding site" evidence="8">
    <location>
        <position position="215"/>
    </location>
    <ligand>
        <name>Zn(2+)</name>
        <dbReference type="ChEBI" id="CHEBI:29105"/>
    </ligand>
</feature>
<dbReference type="GO" id="GO:0006046">
    <property type="term" value="P:N-acetylglucosamine catabolic process"/>
    <property type="evidence" value="ECO:0007669"/>
    <property type="project" value="TreeGrafter"/>
</dbReference>
<reference evidence="10" key="1">
    <citation type="submission" date="2018-07" db="EMBL/GenBank/DDBJ databases">
        <title>Genome assembly of strain Ka43.</title>
        <authorList>
            <person name="Kukolya J."/>
            <person name="Nagy I."/>
            <person name="Horvath B."/>
            <person name="Toth A."/>
        </authorList>
    </citation>
    <scope>NUCLEOTIDE SEQUENCE</scope>
    <source>
        <strain evidence="10">KB43</strain>
    </source>
</reference>
<dbReference type="PIRSF" id="PIRSF038994">
    <property type="entry name" value="NagA"/>
    <property type="match status" value="1"/>
</dbReference>
<dbReference type="EMBL" id="PRDL01000001">
    <property type="protein sequence ID" value="MBE8716770.1"/>
    <property type="molecule type" value="Genomic_DNA"/>
</dbReference>
<dbReference type="Gene3D" id="2.30.40.10">
    <property type="entry name" value="Urease, subunit C, domain 1"/>
    <property type="match status" value="1"/>
</dbReference>
<protein>
    <submittedName>
        <fullName evidence="10">N-acetylglucosamine-6-phosphate deacetylase</fullName>
        <ecNumber evidence="10">3.5.1.25</ecNumber>
    </submittedName>
</protein>
<comment type="cofactor">
    <cofactor evidence="8">
        <name>a divalent metal cation</name>
        <dbReference type="ChEBI" id="CHEBI:60240"/>
    </cofactor>
    <text evidence="8">Binds 1 divalent metal cation per subunit.</text>
</comment>
<dbReference type="PANTHER" id="PTHR11113:SF14">
    <property type="entry name" value="N-ACETYLGLUCOSAMINE-6-PHOSPHATE DEACETYLASE"/>
    <property type="match status" value="1"/>
</dbReference>
<dbReference type="FunFam" id="3.20.20.140:FF:000004">
    <property type="entry name" value="N-acetylglucosamine-6-phosphate deacetylase"/>
    <property type="match status" value="1"/>
</dbReference>
<comment type="similarity">
    <text evidence="1 5">Belongs to the metallo-dependent hydrolases superfamily. NagA family.</text>
</comment>
<evidence type="ECO:0000256" key="5">
    <source>
        <dbReference type="PIRNR" id="PIRNR038994"/>
    </source>
</evidence>
<name>A0A928V0Y3_9GAMM</name>
<dbReference type="InterPro" id="IPR006680">
    <property type="entry name" value="Amidohydro-rel"/>
</dbReference>
<accession>A0A928V0Y3</accession>
<dbReference type="SUPFAM" id="SSF51556">
    <property type="entry name" value="Metallo-dependent hydrolases"/>
    <property type="match status" value="1"/>
</dbReference>
<keyword evidence="3 5" id="KW-0378">Hydrolase</keyword>
<keyword evidence="2 8" id="KW-0479">Metal-binding</keyword>
<feature type="binding site" evidence="7">
    <location>
        <begin position="306"/>
        <end position="308"/>
    </location>
    <ligand>
        <name>substrate</name>
    </ligand>
</feature>
<feature type="binding site" evidence="7">
    <location>
        <begin position="218"/>
        <end position="219"/>
    </location>
    <ligand>
        <name>substrate</name>
    </ligand>
</feature>
<feature type="binding site" evidence="8">
    <location>
        <position position="194"/>
    </location>
    <ligand>
        <name>Zn(2+)</name>
        <dbReference type="ChEBI" id="CHEBI:29105"/>
    </ligand>
</feature>
<dbReference type="InterPro" id="IPR032466">
    <property type="entry name" value="Metal_Hydrolase"/>
</dbReference>
<dbReference type="SUPFAM" id="SSF51338">
    <property type="entry name" value="Composite domain of metallo-dependent hydrolases"/>
    <property type="match status" value="1"/>
</dbReference>
<dbReference type="CDD" id="cd00854">
    <property type="entry name" value="NagA"/>
    <property type="match status" value="1"/>
</dbReference>
<evidence type="ECO:0000256" key="2">
    <source>
        <dbReference type="ARBA" id="ARBA00022723"/>
    </source>
</evidence>
<dbReference type="RefSeq" id="WP_193908096.1">
    <property type="nucleotide sequence ID" value="NZ_PRDL01000001.1"/>
</dbReference>
<dbReference type="EC" id="3.5.1.25" evidence="10"/>
<keyword evidence="4 5" id="KW-0119">Carbohydrate metabolism</keyword>
<evidence type="ECO:0000259" key="9">
    <source>
        <dbReference type="Pfam" id="PF01979"/>
    </source>
</evidence>
<feature type="domain" description="Amidohydrolase-related" evidence="9">
    <location>
        <begin position="53"/>
        <end position="377"/>
    </location>
</feature>
<dbReference type="GO" id="GO:0008448">
    <property type="term" value="F:N-acetylglucosamine-6-phosphate deacetylase activity"/>
    <property type="evidence" value="ECO:0007669"/>
    <property type="project" value="UniProtKB-EC"/>
</dbReference>
<feature type="binding site" evidence="7">
    <location>
        <position position="226"/>
    </location>
    <ligand>
        <name>substrate</name>
    </ligand>
</feature>
<dbReference type="Proteomes" id="UP000652567">
    <property type="component" value="Unassembled WGS sequence"/>
</dbReference>
<dbReference type="Pfam" id="PF01979">
    <property type="entry name" value="Amidohydro_1"/>
    <property type="match status" value="1"/>
</dbReference>
<dbReference type="Gene3D" id="3.20.20.140">
    <property type="entry name" value="Metal-dependent hydrolases"/>
    <property type="match status" value="1"/>
</dbReference>
<dbReference type="Pfam" id="PF22643">
    <property type="entry name" value="NagA_N"/>
    <property type="match status" value="1"/>
</dbReference>
<keyword evidence="11" id="KW-1185">Reference proteome</keyword>
<feature type="binding site" evidence="7">
    <location>
        <position position="250"/>
    </location>
    <ligand>
        <name>substrate</name>
    </ligand>
</feature>
<organism evidence="10 11">
    <name type="scientific">Cellvibrio polysaccharolyticus</name>
    <dbReference type="NCBI Taxonomy" id="2082724"/>
    <lineage>
        <taxon>Bacteria</taxon>
        <taxon>Pseudomonadati</taxon>
        <taxon>Pseudomonadota</taxon>
        <taxon>Gammaproteobacteria</taxon>
        <taxon>Cellvibrionales</taxon>
        <taxon>Cellvibrionaceae</taxon>
        <taxon>Cellvibrio</taxon>
    </lineage>
</organism>
<comment type="caution">
    <text evidence="10">The sequence shown here is derived from an EMBL/GenBank/DDBJ whole genome shotgun (WGS) entry which is preliminary data.</text>
</comment>
<evidence type="ECO:0000256" key="7">
    <source>
        <dbReference type="PIRSR" id="PIRSR038994-2"/>
    </source>
</evidence>